<dbReference type="EMBL" id="KB295978">
    <property type="protein sequence ID" value="ELU12416.1"/>
    <property type="molecule type" value="Genomic_DNA"/>
</dbReference>
<dbReference type="AlphaFoldDB" id="R7V7R5"/>
<dbReference type="EMBL" id="AMQN01039910">
    <property type="status" value="NOT_ANNOTATED_CDS"/>
    <property type="molecule type" value="Genomic_DNA"/>
</dbReference>
<evidence type="ECO:0008006" key="4">
    <source>
        <dbReference type="Google" id="ProtNLM"/>
    </source>
</evidence>
<gene>
    <name evidence="1" type="ORF">CAPTEDRAFT_192613</name>
</gene>
<evidence type="ECO:0000313" key="1">
    <source>
        <dbReference type="EMBL" id="ELU12416.1"/>
    </source>
</evidence>
<reference evidence="2" key="3">
    <citation type="submission" date="2015-06" db="UniProtKB">
        <authorList>
            <consortium name="EnsemblMetazoa"/>
        </authorList>
    </citation>
    <scope>IDENTIFICATION</scope>
</reference>
<keyword evidence="3" id="KW-1185">Reference proteome</keyword>
<dbReference type="HOGENOM" id="CLU_1932756_0_0_1"/>
<protein>
    <recommendedName>
        <fullName evidence="4">Apple domain-containing protein</fullName>
    </recommendedName>
</protein>
<reference evidence="1 3" key="2">
    <citation type="journal article" date="2013" name="Nature">
        <title>Insights into bilaterian evolution from three spiralian genomes.</title>
        <authorList>
            <person name="Simakov O."/>
            <person name="Marletaz F."/>
            <person name="Cho S.J."/>
            <person name="Edsinger-Gonzales E."/>
            <person name="Havlak P."/>
            <person name="Hellsten U."/>
            <person name="Kuo D.H."/>
            <person name="Larsson T."/>
            <person name="Lv J."/>
            <person name="Arendt D."/>
            <person name="Savage R."/>
            <person name="Osoegawa K."/>
            <person name="de Jong P."/>
            <person name="Grimwood J."/>
            <person name="Chapman J.A."/>
            <person name="Shapiro H."/>
            <person name="Aerts A."/>
            <person name="Otillar R.P."/>
            <person name="Terry A.Y."/>
            <person name="Boore J.L."/>
            <person name="Grigoriev I.V."/>
            <person name="Lindberg D.R."/>
            <person name="Seaver E.C."/>
            <person name="Weisblat D.A."/>
            <person name="Putnam N.H."/>
            <person name="Rokhsar D.S."/>
        </authorList>
    </citation>
    <scope>NUCLEOTIDE SEQUENCE</scope>
    <source>
        <strain evidence="1 3">I ESC-2004</strain>
    </source>
</reference>
<dbReference type="EMBL" id="AMQN01039909">
    <property type="status" value="NOT_ANNOTATED_CDS"/>
    <property type="molecule type" value="Genomic_DNA"/>
</dbReference>
<name>R7V7R5_CAPTE</name>
<feature type="non-terminal residue" evidence="1">
    <location>
        <position position="1"/>
    </location>
</feature>
<dbReference type="EnsemblMetazoa" id="CapteT192613">
    <property type="protein sequence ID" value="CapteP192613"/>
    <property type="gene ID" value="CapteG192613"/>
</dbReference>
<organism evidence="1">
    <name type="scientific">Capitella teleta</name>
    <name type="common">Polychaete worm</name>
    <dbReference type="NCBI Taxonomy" id="283909"/>
    <lineage>
        <taxon>Eukaryota</taxon>
        <taxon>Metazoa</taxon>
        <taxon>Spiralia</taxon>
        <taxon>Lophotrochozoa</taxon>
        <taxon>Annelida</taxon>
        <taxon>Polychaeta</taxon>
        <taxon>Sedentaria</taxon>
        <taxon>Scolecida</taxon>
        <taxon>Capitellidae</taxon>
        <taxon>Capitella</taxon>
    </lineage>
</organism>
<sequence length="131" mass="14346">YILYGNYQEDTTIEVEREVTEAVRNWGICTDDVISSAIVTGTEVSQQECEAVCTETVSCKGYSYSSMGCYPHTVKCEGFTYPDGGGFYYSFALVTEAVRNWGICTDDVISSAIVTGTEVSQQECEAVCTET</sequence>
<proteinExistence type="predicted"/>
<evidence type="ECO:0000313" key="2">
    <source>
        <dbReference type="EnsemblMetazoa" id="CapteP192613"/>
    </source>
</evidence>
<dbReference type="Proteomes" id="UP000014760">
    <property type="component" value="Unassembled WGS sequence"/>
</dbReference>
<reference evidence="3" key="1">
    <citation type="submission" date="2012-12" db="EMBL/GenBank/DDBJ databases">
        <authorList>
            <person name="Hellsten U."/>
            <person name="Grimwood J."/>
            <person name="Chapman J.A."/>
            <person name="Shapiro H."/>
            <person name="Aerts A."/>
            <person name="Otillar R.P."/>
            <person name="Terry A.Y."/>
            <person name="Boore J.L."/>
            <person name="Simakov O."/>
            <person name="Marletaz F."/>
            <person name="Cho S.-J."/>
            <person name="Edsinger-Gonzales E."/>
            <person name="Havlak P."/>
            <person name="Kuo D.-H."/>
            <person name="Larsson T."/>
            <person name="Lv J."/>
            <person name="Arendt D."/>
            <person name="Savage R."/>
            <person name="Osoegawa K."/>
            <person name="de Jong P."/>
            <person name="Lindberg D.R."/>
            <person name="Seaver E.C."/>
            <person name="Weisblat D.A."/>
            <person name="Putnam N.H."/>
            <person name="Grigoriev I.V."/>
            <person name="Rokhsar D.S."/>
        </authorList>
    </citation>
    <scope>NUCLEOTIDE SEQUENCE</scope>
    <source>
        <strain evidence="3">I ESC-2004</strain>
    </source>
</reference>
<evidence type="ECO:0000313" key="3">
    <source>
        <dbReference type="Proteomes" id="UP000014760"/>
    </source>
</evidence>
<feature type="non-terminal residue" evidence="1">
    <location>
        <position position="131"/>
    </location>
</feature>
<accession>R7V7R5</accession>